<accession>A0ABV2UWJ3</accession>
<name>A0ABV2UWJ3_9ACTN</name>
<dbReference type="RefSeq" id="WP_355397190.1">
    <property type="nucleotide sequence ID" value="NZ_JBEGHN010000005.1"/>
</dbReference>
<dbReference type="Proteomes" id="UP001550210">
    <property type="component" value="Unassembled WGS sequence"/>
</dbReference>
<proteinExistence type="predicted"/>
<keyword evidence="3" id="KW-1185">Reference proteome</keyword>
<protein>
    <submittedName>
        <fullName evidence="2">NAD(P)H-binding protein</fullName>
    </submittedName>
</protein>
<evidence type="ECO:0000259" key="1">
    <source>
        <dbReference type="Pfam" id="PF13460"/>
    </source>
</evidence>
<dbReference type="PANTHER" id="PTHR43355">
    <property type="entry name" value="FLAVIN REDUCTASE (NADPH)"/>
    <property type="match status" value="1"/>
</dbReference>
<gene>
    <name evidence="2" type="ORF">ABZZ21_15480</name>
</gene>
<dbReference type="InterPro" id="IPR016040">
    <property type="entry name" value="NAD(P)-bd_dom"/>
</dbReference>
<dbReference type="InterPro" id="IPR051606">
    <property type="entry name" value="Polyketide_Oxido-like"/>
</dbReference>
<organism evidence="2 3">
    <name type="scientific">Streptomyces ossamyceticus</name>
    <dbReference type="NCBI Taxonomy" id="249581"/>
    <lineage>
        <taxon>Bacteria</taxon>
        <taxon>Bacillati</taxon>
        <taxon>Actinomycetota</taxon>
        <taxon>Actinomycetes</taxon>
        <taxon>Kitasatosporales</taxon>
        <taxon>Streptomycetaceae</taxon>
        <taxon>Streptomyces</taxon>
    </lineage>
</organism>
<dbReference type="Pfam" id="PF13460">
    <property type="entry name" value="NAD_binding_10"/>
    <property type="match status" value="1"/>
</dbReference>
<dbReference type="Gene3D" id="3.40.50.720">
    <property type="entry name" value="NAD(P)-binding Rossmann-like Domain"/>
    <property type="match status" value="1"/>
</dbReference>
<dbReference type="SUPFAM" id="SSF51735">
    <property type="entry name" value="NAD(P)-binding Rossmann-fold domains"/>
    <property type="match status" value="1"/>
</dbReference>
<comment type="caution">
    <text evidence="2">The sequence shown here is derived from an EMBL/GenBank/DDBJ whole genome shotgun (WGS) entry which is preliminary data.</text>
</comment>
<dbReference type="PANTHER" id="PTHR43355:SF2">
    <property type="entry name" value="FLAVIN REDUCTASE (NADPH)"/>
    <property type="match status" value="1"/>
</dbReference>
<evidence type="ECO:0000313" key="2">
    <source>
        <dbReference type="EMBL" id="MET9845942.1"/>
    </source>
</evidence>
<evidence type="ECO:0000313" key="3">
    <source>
        <dbReference type="Proteomes" id="UP001550210"/>
    </source>
</evidence>
<dbReference type="InterPro" id="IPR036291">
    <property type="entry name" value="NAD(P)-bd_dom_sf"/>
</dbReference>
<sequence length="221" mass="23802">MSNLLVLGGSGRTGAHVLEHAARRGHHVRALVRNPAKVQAPAGVELIQGNPANINDLRKAAEGTEAVISALNNARTSDNPWAKPVSPPMFMTDAARNTLTVMGEQDIRRIVLTSTQGAGDDWARLNPLVKTFIKLSNVKAGFEDHTGLDQVVRASSGIDWTLARAVTLTDKPLSGPVRAAEAGTEKPGVRINRADLAQFLVQTIEDDTWIRKAPLVWNTRG</sequence>
<feature type="domain" description="NAD(P)-binding" evidence="1">
    <location>
        <begin position="8"/>
        <end position="206"/>
    </location>
</feature>
<reference evidence="2 3" key="1">
    <citation type="submission" date="2024-06" db="EMBL/GenBank/DDBJ databases">
        <title>The Natural Products Discovery Center: Release of the First 8490 Sequenced Strains for Exploring Actinobacteria Biosynthetic Diversity.</title>
        <authorList>
            <person name="Kalkreuter E."/>
            <person name="Kautsar S.A."/>
            <person name="Yang D."/>
            <person name="Bader C.D."/>
            <person name="Teijaro C.N."/>
            <person name="Fluegel L."/>
            <person name="Davis C.M."/>
            <person name="Simpson J.R."/>
            <person name="Lauterbach L."/>
            <person name="Steele A.D."/>
            <person name="Gui C."/>
            <person name="Meng S."/>
            <person name="Li G."/>
            <person name="Viehrig K."/>
            <person name="Ye F."/>
            <person name="Su P."/>
            <person name="Kiefer A.F."/>
            <person name="Nichols A."/>
            <person name="Cepeda A.J."/>
            <person name="Yan W."/>
            <person name="Fan B."/>
            <person name="Jiang Y."/>
            <person name="Adhikari A."/>
            <person name="Zheng C.-J."/>
            <person name="Schuster L."/>
            <person name="Cowan T.M."/>
            <person name="Smanski M.J."/>
            <person name="Chevrette M.G."/>
            <person name="De Carvalho L.P.S."/>
            <person name="Shen B."/>
        </authorList>
    </citation>
    <scope>NUCLEOTIDE SEQUENCE [LARGE SCALE GENOMIC DNA]</scope>
    <source>
        <strain evidence="2 3">NPDC006434</strain>
    </source>
</reference>
<dbReference type="EMBL" id="JBEXPZ010000018">
    <property type="protein sequence ID" value="MET9845942.1"/>
    <property type="molecule type" value="Genomic_DNA"/>
</dbReference>